<name>A0ABU7E7N0_9TELE</name>
<protein>
    <recommendedName>
        <fullName evidence="3">C2H2-type domain-containing protein</fullName>
    </recommendedName>
</protein>
<keyword evidence="2" id="KW-1185">Reference proteome</keyword>
<evidence type="ECO:0000313" key="2">
    <source>
        <dbReference type="Proteomes" id="UP001352852"/>
    </source>
</evidence>
<comment type="caution">
    <text evidence="1">The sequence shown here is derived from an EMBL/GenBank/DDBJ whole genome shotgun (WGS) entry which is preliminary data.</text>
</comment>
<gene>
    <name evidence="1" type="ORF">CHARACLAT_006919</name>
</gene>
<reference evidence="1 2" key="1">
    <citation type="submission" date="2021-06" db="EMBL/GenBank/DDBJ databases">
        <authorList>
            <person name="Palmer J.M."/>
        </authorList>
    </citation>
    <scope>NUCLEOTIDE SEQUENCE [LARGE SCALE GENOMIC DNA]</scope>
    <source>
        <strain evidence="1 2">CL_MEX2019</strain>
        <tissue evidence="1">Muscle</tissue>
    </source>
</reference>
<dbReference type="EMBL" id="JAHUTJ010049552">
    <property type="protein sequence ID" value="MED6283253.1"/>
    <property type="molecule type" value="Genomic_DNA"/>
</dbReference>
<proteinExistence type="predicted"/>
<accession>A0ABU7E7N0</accession>
<evidence type="ECO:0000313" key="1">
    <source>
        <dbReference type="EMBL" id="MED6283253.1"/>
    </source>
</evidence>
<dbReference type="Proteomes" id="UP001352852">
    <property type="component" value="Unassembled WGS sequence"/>
</dbReference>
<sequence>MQNAILWRNKYYHPKNVFTGDSNILTWICSACGNLFKTFEDLRNTHCMHAACVQNNSVTRQRNFKTMQSHNSCAYYKGKQFSAAASFTDEKDTKQKKNKVNYP</sequence>
<evidence type="ECO:0008006" key="3">
    <source>
        <dbReference type="Google" id="ProtNLM"/>
    </source>
</evidence>
<organism evidence="1 2">
    <name type="scientific">Characodon lateralis</name>
    <dbReference type="NCBI Taxonomy" id="208331"/>
    <lineage>
        <taxon>Eukaryota</taxon>
        <taxon>Metazoa</taxon>
        <taxon>Chordata</taxon>
        <taxon>Craniata</taxon>
        <taxon>Vertebrata</taxon>
        <taxon>Euteleostomi</taxon>
        <taxon>Actinopterygii</taxon>
        <taxon>Neopterygii</taxon>
        <taxon>Teleostei</taxon>
        <taxon>Neoteleostei</taxon>
        <taxon>Acanthomorphata</taxon>
        <taxon>Ovalentaria</taxon>
        <taxon>Atherinomorphae</taxon>
        <taxon>Cyprinodontiformes</taxon>
        <taxon>Goodeidae</taxon>
        <taxon>Characodon</taxon>
    </lineage>
</organism>